<evidence type="ECO:0000256" key="2">
    <source>
        <dbReference type="SAM" id="Phobius"/>
    </source>
</evidence>
<keyword evidence="2" id="KW-0812">Transmembrane</keyword>
<dbReference type="EMBL" id="GL882879">
    <property type="protein sequence ID" value="EGF83553.1"/>
    <property type="molecule type" value="Genomic_DNA"/>
</dbReference>
<gene>
    <name evidence="3" type="ORF">BATDEDRAFT_22343</name>
</gene>
<feature type="compositionally biased region" description="Polar residues" evidence="1">
    <location>
        <begin position="166"/>
        <end position="187"/>
    </location>
</feature>
<keyword evidence="4" id="KW-1185">Reference proteome</keyword>
<feature type="transmembrane region" description="Helical" evidence="2">
    <location>
        <begin position="405"/>
        <end position="428"/>
    </location>
</feature>
<dbReference type="OrthoDB" id="2150159at2759"/>
<dbReference type="GeneID" id="18237912"/>
<reference evidence="3 4" key="1">
    <citation type="submission" date="2009-12" db="EMBL/GenBank/DDBJ databases">
        <title>The draft genome of Batrachochytrium dendrobatidis.</title>
        <authorList>
            <consortium name="US DOE Joint Genome Institute (JGI-PGF)"/>
            <person name="Kuo A."/>
            <person name="Salamov A."/>
            <person name="Schmutz J."/>
            <person name="Lucas S."/>
            <person name="Pitluck S."/>
            <person name="Rosenblum E."/>
            <person name="Stajich J."/>
            <person name="Eisen M."/>
            <person name="Grigoriev I.V."/>
        </authorList>
    </citation>
    <scope>NUCLEOTIDE SEQUENCE [LARGE SCALE GENOMIC DNA]</scope>
    <source>
        <strain evidence="4">JAM81 / FGSC 10211</strain>
    </source>
</reference>
<dbReference type="InterPro" id="IPR036028">
    <property type="entry name" value="SH3-like_dom_sf"/>
</dbReference>
<dbReference type="RefSeq" id="XP_006675539.1">
    <property type="nucleotide sequence ID" value="XM_006675476.1"/>
</dbReference>
<keyword evidence="2" id="KW-0472">Membrane</keyword>
<feature type="region of interest" description="Disordered" evidence="1">
    <location>
        <begin position="149"/>
        <end position="187"/>
    </location>
</feature>
<keyword evidence="2" id="KW-1133">Transmembrane helix</keyword>
<evidence type="ECO:0000256" key="1">
    <source>
        <dbReference type="SAM" id="MobiDB-lite"/>
    </source>
</evidence>
<organism evidence="3 4">
    <name type="scientific">Batrachochytrium dendrobatidis (strain JAM81 / FGSC 10211)</name>
    <name type="common">Frog chytrid fungus</name>
    <dbReference type="NCBI Taxonomy" id="684364"/>
    <lineage>
        <taxon>Eukaryota</taxon>
        <taxon>Fungi</taxon>
        <taxon>Fungi incertae sedis</taxon>
        <taxon>Chytridiomycota</taxon>
        <taxon>Chytridiomycota incertae sedis</taxon>
        <taxon>Chytridiomycetes</taxon>
        <taxon>Rhizophydiales</taxon>
        <taxon>Rhizophydiales incertae sedis</taxon>
        <taxon>Batrachochytrium</taxon>
    </lineage>
</organism>
<name>F4NTW2_BATDJ</name>
<dbReference type="Proteomes" id="UP000007241">
    <property type="component" value="Unassembled WGS sequence"/>
</dbReference>
<dbReference type="InParanoid" id="F4NTW2"/>
<feature type="transmembrane region" description="Helical" evidence="2">
    <location>
        <begin position="80"/>
        <end position="101"/>
    </location>
</feature>
<proteinExistence type="predicted"/>
<dbReference type="SUPFAM" id="SSF50044">
    <property type="entry name" value="SH3-domain"/>
    <property type="match status" value="1"/>
</dbReference>
<evidence type="ECO:0008006" key="5">
    <source>
        <dbReference type="Google" id="ProtNLM"/>
    </source>
</evidence>
<dbReference type="Gene3D" id="2.30.30.40">
    <property type="entry name" value="SH3 Domains"/>
    <property type="match status" value="1"/>
</dbReference>
<sequence>MSAFSSKRLYFRHHQHITNGSNSHSVIRSIRSSRQRTVTLHRAQVRSMKQLQGQKNSSKSCPIATTAGHQSLRRSSVTAFFFKALAVLAMTTAMAALPAAAATTFITVHVNSPACWYKPAFASQRSGLDDADLLANSYDTIVAIRESNELTGQVQPGNVGHPRPTPDSSNNRTGPMPPGTSNGFKPNGFPSFQPSPAWCLLNSDSWSYYQFDSGNSNLLRYTNCTDSYCSNGCILAASAAYPPPTTNNYYASDSCNGLMYKIANSSGTPEPLPSLDAYSRFMVSTAFTASRLSAPCTGTPRSTNIVKIYDKCTQISVPGAPLQYAISTVLDQQVSHKLCRDDTCITCVTSTTIAPWTRSEECSEHGPIATKGLYFPMDVSTSNQTNNANASTATDTSSNPFTTPVIFAVIASAIALLIMVSLLIHCLVTRNKNKNSDHERHIQSQSQAAAVPPRIATIVANPADAHGNSVYGANHHSSTQYNDFSASKVVQILEQPHTVVVNYEPQMTDEIRLTIGDQVILESVWSDGWAQAYNITYGERGTLAIATLDGTLHAAASSSVQSNSQIGTPAT</sequence>
<accession>F4NTW2</accession>
<evidence type="ECO:0000313" key="3">
    <source>
        <dbReference type="EMBL" id="EGF83553.1"/>
    </source>
</evidence>
<dbReference type="AlphaFoldDB" id="F4NTW2"/>
<evidence type="ECO:0000313" key="4">
    <source>
        <dbReference type="Proteomes" id="UP000007241"/>
    </source>
</evidence>
<dbReference type="HOGENOM" id="CLU_477323_0_0_1"/>
<protein>
    <recommendedName>
        <fullName evidence="5">SH3 domain-containing protein</fullName>
    </recommendedName>
</protein>